<evidence type="ECO:0000313" key="14">
    <source>
        <dbReference type="EMBL" id="MBF9128034.1"/>
    </source>
</evidence>
<dbReference type="RefSeq" id="WP_196199696.1">
    <property type="nucleotide sequence ID" value="NZ_JADPUN010000053.1"/>
</dbReference>
<evidence type="ECO:0000256" key="8">
    <source>
        <dbReference type="ARBA" id="ARBA00022977"/>
    </source>
</evidence>
<keyword evidence="9" id="KW-0408">Iron</keyword>
<feature type="domain" description="SsuA/THI5-like" evidence="13">
    <location>
        <begin position="57"/>
        <end position="265"/>
    </location>
</feature>
<comment type="pathway">
    <text evidence="2">Cofactor biosynthesis; thiamine diphosphate biosynthesis.</text>
</comment>
<gene>
    <name evidence="14" type="ORF">I0C86_03345</name>
</gene>
<dbReference type="PANTHER" id="PTHR31528">
    <property type="entry name" value="4-AMINO-5-HYDROXYMETHYL-2-METHYLPYRIMIDINE PHOSPHATE SYNTHASE THI11-RELATED"/>
    <property type="match status" value="1"/>
</dbReference>
<evidence type="ECO:0000256" key="2">
    <source>
        <dbReference type="ARBA" id="ARBA00004948"/>
    </source>
</evidence>
<comment type="function">
    <text evidence="1">Responsible for the formation of the pyrimidine heterocycle in the thiamine biosynthesis pathway. Catalyzes the formation of hydroxymethylpyrimidine phosphate (HMP-P) from histidine and pyridoxal phosphate (PLP). The protein uses PLP and the active site histidine to form HMP-P, generating an inactive enzyme. The enzyme can only undergo a single turnover, which suggests it is a suicide enzyme.</text>
</comment>
<protein>
    <recommendedName>
        <fullName evidence="10">Thiamine pyrimidine synthase</fullName>
    </recommendedName>
</protein>
<evidence type="ECO:0000256" key="6">
    <source>
        <dbReference type="ARBA" id="ARBA00022723"/>
    </source>
</evidence>
<dbReference type="Proteomes" id="UP000638560">
    <property type="component" value="Unassembled WGS sequence"/>
</dbReference>
<keyword evidence="12" id="KW-0732">Signal</keyword>
<dbReference type="PROSITE" id="PS51257">
    <property type="entry name" value="PROKAR_LIPOPROTEIN"/>
    <property type="match status" value="1"/>
</dbReference>
<dbReference type="InterPro" id="IPR027939">
    <property type="entry name" value="NMT1/THI5"/>
</dbReference>
<accession>A0ABS0GPV0</accession>
<organism evidence="14 15">
    <name type="scientific">Plantactinospora alkalitolerans</name>
    <dbReference type="NCBI Taxonomy" id="2789879"/>
    <lineage>
        <taxon>Bacteria</taxon>
        <taxon>Bacillati</taxon>
        <taxon>Actinomycetota</taxon>
        <taxon>Actinomycetes</taxon>
        <taxon>Micromonosporales</taxon>
        <taxon>Micromonosporaceae</taxon>
        <taxon>Plantactinospora</taxon>
    </lineage>
</organism>
<evidence type="ECO:0000256" key="9">
    <source>
        <dbReference type="ARBA" id="ARBA00023004"/>
    </source>
</evidence>
<keyword evidence="5" id="KW-0808">Transferase</keyword>
<evidence type="ECO:0000313" key="15">
    <source>
        <dbReference type="Proteomes" id="UP000638560"/>
    </source>
</evidence>
<evidence type="ECO:0000256" key="1">
    <source>
        <dbReference type="ARBA" id="ARBA00003469"/>
    </source>
</evidence>
<comment type="subunit">
    <text evidence="4">Homodimer.</text>
</comment>
<keyword evidence="8" id="KW-0784">Thiamine biosynthesis</keyword>
<evidence type="ECO:0000256" key="4">
    <source>
        <dbReference type="ARBA" id="ARBA00011738"/>
    </source>
</evidence>
<keyword evidence="15" id="KW-1185">Reference proteome</keyword>
<feature type="chain" id="PRO_5046192860" description="Thiamine pyrimidine synthase" evidence="12">
    <location>
        <begin position="22"/>
        <end position="339"/>
    </location>
</feature>
<dbReference type="Gene3D" id="3.40.190.10">
    <property type="entry name" value="Periplasmic binding protein-like II"/>
    <property type="match status" value="2"/>
</dbReference>
<keyword evidence="7" id="KW-0663">Pyridoxal phosphate</keyword>
<evidence type="ECO:0000256" key="5">
    <source>
        <dbReference type="ARBA" id="ARBA00022679"/>
    </source>
</evidence>
<comment type="caution">
    <text evidence="14">The sequence shown here is derived from an EMBL/GenBank/DDBJ whole genome shotgun (WGS) entry which is preliminary data.</text>
</comment>
<evidence type="ECO:0000256" key="3">
    <source>
        <dbReference type="ARBA" id="ARBA00009406"/>
    </source>
</evidence>
<dbReference type="PANTHER" id="PTHR31528:SF1">
    <property type="entry name" value="4-AMINO-5-HYDROXYMETHYL-2-METHYLPYRIMIDINE PHOSPHATE SYNTHASE THI11-RELATED"/>
    <property type="match status" value="1"/>
</dbReference>
<feature type="signal peptide" evidence="12">
    <location>
        <begin position="1"/>
        <end position="21"/>
    </location>
</feature>
<proteinExistence type="inferred from homology"/>
<evidence type="ECO:0000256" key="11">
    <source>
        <dbReference type="ARBA" id="ARBA00048179"/>
    </source>
</evidence>
<evidence type="ECO:0000256" key="12">
    <source>
        <dbReference type="SAM" id="SignalP"/>
    </source>
</evidence>
<dbReference type="Pfam" id="PF09084">
    <property type="entry name" value="NMT1"/>
    <property type="match status" value="1"/>
</dbReference>
<evidence type="ECO:0000259" key="13">
    <source>
        <dbReference type="Pfam" id="PF09084"/>
    </source>
</evidence>
<reference evidence="14 15" key="1">
    <citation type="submission" date="2020-11" db="EMBL/GenBank/DDBJ databases">
        <title>A novel isolate from a Black sea contaminated sediment with potential to produce alkanes: Plantactinospora alkalitolerans sp. nov.</title>
        <authorList>
            <person name="Carro L."/>
            <person name="Veyisoglu A."/>
            <person name="Guven K."/>
            <person name="Schumann P."/>
            <person name="Klenk H.-P."/>
            <person name="Sahin N."/>
        </authorList>
    </citation>
    <scope>NUCLEOTIDE SEQUENCE [LARGE SCALE GENOMIC DNA]</scope>
    <source>
        <strain evidence="14 15">S1510</strain>
    </source>
</reference>
<dbReference type="InterPro" id="IPR015168">
    <property type="entry name" value="SsuA/THI5"/>
</dbReference>
<comment type="catalytic activity">
    <reaction evidence="11">
        <text>N(6)-(pyridoxal phosphate)-L-lysyl-[4-amino-5-hydroxymethyl-2-methylpyrimidine phosphate synthase] + L-histidyl-[4-amino-5-hydroxymethyl-2-methylpyrimidine phosphate synthase] + 2 Fe(3+) + 4 H2O = L-lysyl-[4-amino-5-hydroxymethyl-2-methylpyrimidine phosphate synthase] + (2S)-2-amino-5-hydroxy-4-oxopentanoyl-[4-amino-5-hydroxymethyl-2-methylpyrimidine phosphate synthase] + 4-amino-2-methyl-5-(phosphooxymethyl)pyrimidine + 3-oxopropanoate + 2 Fe(2+) + 2 H(+)</text>
        <dbReference type="Rhea" id="RHEA:65756"/>
        <dbReference type="Rhea" id="RHEA-COMP:16892"/>
        <dbReference type="Rhea" id="RHEA-COMP:16893"/>
        <dbReference type="Rhea" id="RHEA-COMP:16894"/>
        <dbReference type="Rhea" id="RHEA-COMP:16895"/>
        <dbReference type="ChEBI" id="CHEBI:15377"/>
        <dbReference type="ChEBI" id="CHEBI:15378"/>
        <dbReference type="ChEBI" id="CHEBI:29033"/>
        <dbReference type="ChEBI" id="CHEBI:29034"/>
        <dbReference type="ChEBI" id="CHEBI:29969"/>
        <dbReference type="ChEBI" id="CHEBI:29979"/>
        <dbReference type="ChEBI" id="CHEBI:33190"/>
        <dbReference type="ChEBI" id="CHEBI:58354"/>
        <dbReference type="ChEBI" id="CHEBI:143915"/>
        <dbReference type="ChEBI" id="CHEBI:157692"/>
    </reaction>
    <physiologicalReaction direction="left-to-right" evidence="11">
        <dbReference type="Rhea" id="RHEA:65757"/>
    </physiologicalReaction>
</comment>
<name>A0ABS0GPV0_9ACTN</name>
<evidence type="ECO:0000256" key="10">
    <source>
        <dbReference type="ARBA" id="ARBA00033171"/>
    </source>
</evidence>
<sequence>MTRRKRVLAAAALATSLMISAGCSGSDGDSDPGKNGKAPDKVTYLTGFGTGGHDAFAWVAKEKGFFTESGLDVDVQLGAPATNNQGLLSGKAQFTYSDVTQLMIQTGTNQVTEMRVIAAVHQSTLVAIFAPEGSGITRPKDLEGKRVGVAAGSITKTLLPAYGKLAGFNDQTLKFVESPPQGLVGLLKSKKVDVLSTFVITRNTAETVTGKKMTVLPLTDYLRDLLGTGITTTAGYAKDNPDIVKRFRDASLKGLQYTIEHPEEAAKIMKANNPAVNELGAAAEIKLMTPYVTSAPGGVVGALDEQRAARAIAILQGAGLIPGGLTPDKVIDFTVAPKA</sequence>
<dbReference type="SUPFAM" id="SSF53850">
    <property type="entry name" value="Periplasmic binding protein-like II"/>
    <property type="match status" value="1"/>
</dbReference>
<comment type="similarity">
    <text evidence="3">Belongs to the NMT1/THI5 family.</text>
</comment>
<keyword evidence="6" id="KW-0479">Metal-binding</keyword>
<evidence type="ECO:0000256" key="7">
    <source>
        <dbReference type="ARBA" id="ARBA00022898"/>
    </source>
</evidence>
<dbReference type="EMBL" id="JADPUN010000053">
    <property type="protein sequence ID" value="MBF9128034.1"/>
    <property type="molecule type" value="Genomic_DNA"/>
</dbReference>